<dbReference type="NCBIfam" id="NF001988">
    <property type="entry name" value="PRK00783.1"/>
    <property type="match status" value="1"/>
</dbReference>
<reference evidence="8" key="1">
    <citation type="submission" date="2022-01" db="EMBL/GenBank/DDBJ databases">
        <authorList>
            <person name="King R."/>
        </authorList>
    </citation>
    <scope>NUCLEOTIDE SEQUENCE</scope>
</reference>
<comment type="subcellular location">
    <subcellularLocation>
        <location evidence="1">Nucleus</location>
    </subcellularLocation>
</comment>
<proteinExistence type="inferred from homology"/>
<keyword evidence="4" id="KW-0804">Transcription</keyword>
<dbReference type="GO" id="GO:0005666">
    <property type="term" value="C:RNA polymerase III complex"/>
    <property type="evidence" value="ECO:0007669"/>
    <property type="project" value="TreeGrafter"/>
</dbReference>
<evidence type="ECO:0000256" key="1">
    <source>
        <dbReference type="ARBA" id="ARBA00004123"/>
    </source>
</evidence>
<dbReference type="AlphaFoldDB" id="A0A9P0GAR3"/>
<dbReference type="Gene3D" id="3.30.1360.10">
    <property type="entry name" value="RNA polymerase, RBP11-like subunit"/>
    <property type="match status" value="1"/>
</dbReference>
<comment type="similarity">
    <text evidence="6">Belongs to the archaeal Rpo3/eukaryotic RPB3 RNA polymerase subunit family.</text>
</comment>
<evidence type="ECO:0000256" key="3">
    <source>
        <dbReference type="ARBA" id="ARBA00022478"/>
    </source>
</evidence>
<dbReference type="GO" id="GO:0046983">
    <property type="term" value="F:protein dimerization activity"/>
    <property type="evidence" value="ECO:0007669"/>
    <property type="project" value="InterPro"/>
</dbReference>
<keyword evidence="9" id="KW-1185">Reference proteome</keyword>
<dbReference type="InterPro" id="IPR033901">
    <property type="entry name" value="RNAPI/III_AC40"/>
</dbReference>
<gene>
    <name evidence="8" type="ORF">PSYICH_LOCUS8464</name>
</gene>
<dbReference type="InterPro" id="IPR022842">
    <property type="entry name" value="RNAP_Rpo3/Rpb3/RPAC1"/>
</dbReference>
<keyword evidence="3" id="KW-0240">DNA-directed RNA polymerase</keyword>
<accession>A0A9P0GAR3</accession>
<sequence length="339" mass="38819">MEVINDESPRVILEEYKVTQNLPNGPTVLNEIFSIKTFKKKFRIVIIRNENHEMEFDMIGIHPFLANTFRRLILSDVPSMAIEKVYISNNTSIIQDEVLAHRLGLIPLKADPRLFDYKEDATAESNENDSLEFELKIKCSYNKEANKKDSSRVEDMYKNNNVYSKHLKWIPVGNQKERFNESDVGPIEPDILIAKMRPGHELDLKLVAVKSSGRDHAKFSPVATAFYRLLPDIKLLRDVEGEAAYRLQSCFSPGVISVRNEKDGKKVAVVNNSRYDTSSRNVYRYEDLKDAVVMTKIQDHFIFTIESVGAMQPDVIFKEAVNILRNKCASLLEELNSTS</sequence>
<dbReference type="GO" id="GO:0006351">
    <property type="term" value="P:DNA-templated transcription"/>
    <property type="evidence" value="ECO:0007669"/>
    <property type="project" value="InterPro"/>
</dbReference>
<dbReference type="GO" id="GO:0005736">
    <property type="term" value="C:RNA polymerase I complex"/>
    <property type="evidence" value="ECO:0007669"/>
    <property type="project" value="TreeGrafter"/>
</dbReference>
<dbReference type="InterPro" id="IPR036643">
    <property type="entry name" value="RNApol_insert_sf"/>
</dbReference>
<dbReference type="PANTHER" id="PTHR11800:SF13">
    <property type="entry name" value="DNA-DIRECTED RNA POLYMERASES I AND III SUBUNIT RPAC1"/>
    <property type="match status" value="1"/>
</dbReference>
<evidence type="ECO:0000313" key="9">
    <source>
        <dbReference type="Proteomes" id="UP001153636"/>
    </source>
</evidence>
<evidence type="ECO:0000256" key="5">
    <source>
        <dbReference type="ARBA" id="ARBA00023242"/>
    </source>
</evidence>
<evidence type="ECO:0000256" key="2">
    <source>
        <dbReference type="ARBA" id="ARBA00022083"/>
    </source>
</evidence>
<dbReference type="Proteomes" id="UP001153636">
    <property type="component" value="Chromosome 3"/>
</dbReference>
<dbReference type="PROSITE" id="PS00446">
    <property type="entry name" value="RNA_POL_D_30KD"/>
    <property type="match status" value="1"/>
</dbReference>
<evidence type="ECO:0000256" key="4">
    <source>
        <dbReference type="ARBA" id="ARBA00023163"/>
    </source>
</evidence>
<dbReference type="PANTHER" id="PTHR11800">
    <property type="entry name" value="DNA-DIRECTED RNA POLYMERASE"/>
    <property type="match status" value="1"/>
</dbReference>
<evidence type="ECO:0000256" key="6">
    <source>
        <dbReference type="ARBA" id="ARBA00025804"/>
    </source>
</evidence>
<dbReference type="Gene3D" id="2.170.120.12">
    <property type="entry name" value="DNA-directed RNA polymerase, insert domain"/>
    <property type="match status" value="1"/>
</dbReference>
<dbReference type="InterPro" id="IPR001514">
    <property type="entry name" value="DNA-dir_RNA_pol_30-40kDasu_CS"/>
</dbReference>
<name>A0A9P0GAR3_9CUCU</name>
<organism evidence="8 9">
    <name type="scientific">Psylliodes chrysocephalus</name>
    <dbReference type="NCBI Taxonomy" id="3402493"/>
    <lineage>
        <taxon>Eukaryota</taxon>
        <taxon>Metazoa</taxon>
        <taxon>Ecdysozoa</taxon>
        <taxon>Arthropoda</taxon>
        <taxon>Hexapoda</taxon>
        <taxon>Insecta</taxon>
        <taxon>Pterygota</taxon>
        <taxon>Neoptera</taxon>
        <taxon>Endopterygota</taxon>
        <taxon>Coleoptera</taxon>
        <taxon>Polyphaga</taxon>
        <taxon>Cucujiformia</taxon>
        <taxon>Chrysomeloidea</taxon>
        <taxon>Chrysomelidae</taxon>
        <taxon>Galerucinae</taxon>
        <taxon>Alticini</taxon>
        <taxon>Psylliodes</taxon>
    </lineage>
</organism>
<feature type="domain" description="DNA-directed RNA polymerase RpoA/D/Rpb3-type" evidence="7">
    <location>
        <begin position="53"/>
        <end position="334"/>
    </location>
</feature>
<dbReference type="HAMAP" id="MF_00320">
    <property type="entry name" value="RNApol_arch_Rpo3"/>
    <property type="match status" value="1"/>
</dbReference>
<dbReference type="InterPro" id="IPR011262">
    <property type="entry name" value="DNA-dir_RNA_pol_insert"/>
</dbReference>
<dbReference type="SUPFAM" id="SSF56553">
    <property type="entry name" value="Insert subdomain of RNA polymerase alpha subunit"/>
    <property type="match status" value="1"/>
</dbReference>
<dbReference type="SMART" id="SM00662">
    <property type="entry name" value="RPOLD"/>
    <property type="match status" value="1"/>
</dbReference>
<dbReference type="InterPro" id="IPR011263">
    <property type="entry name" value="DNA-dir_RNA_pol_RpoA/D/Rpb3"/>
</dbReference>
<dbReference type="GO" id="GO:0003899">
    <property type="term" value="F:DNA-directed RNA polymerase activity"/>
    <property type="evidence" value="ECO:0007669"/>
    <property type="project" value="InterPro"/>
</dbReference>
<protein>
    <recommendedName>
        <fullName evidence="2">DNA-directed RNA polymerases I and III subunit RPAC1</fullName>
    </recommendedName>
</protein>
<dbReference type="GO" id="GO:0003677">
    <property type="term" value="F:DNA binding"/>
    <property type="evidence" value="ECO:0007669"/>
    <property type="project" value="InterPro"/>
</dbReference>
<evidence type="ECO:0000259" key="7">
    <source>
        <dbReference type="SMART" id="SM00662"/>
    </source>
</evidence>
<dbReference type="EMBL" id="OV651815">
    <property type="protein sequence ID" value="CAH1108619.1"/>
    <property type="molecule type" value="Genomic_DNA"/>
</dbReference>
<dbReference type="Pfam" id="PF01193">
    <property type="entry name" value="RNA_pol_L"/>
    <property type="match status" value="1"/>
</dbReference>
<keyword evidence="5" id="KW-0539">Nucleus</keyword>
<dbReference type="CDD" id="cd07032">
    <property type="entry name" value="RNAP_I_II_AC40"/>
    <property type="match status" value="1"/>
</dbReference>
<dbReference type="FunFam" id="2.170.120.12:FF:000003">
    <property type="entry name" value="Dna-directed rna polymerases i and iii subunit"/>
    <property type="match status" value="1"/>
</dbReference>
<dbReference type="OrthoDB" id="270173at2759"/>
<dbReference type="Pfam" id="PF01000">
    <property type="entry name" value="RNA_pol_A_bac"/>
    <property type="match status" value="1"/>
</dbReference>
<dbReference type="SUPFAM" id="SSF55257">
    <property type="entry name" value="RBP11-like subunits of RNA polymerase"/>
    <property type="match status" value="1"/>
</dbReference>
<evidence type="ECO:0000313" key="8">
    <source>
        <dbReference type="EMBL" id="CAH1108619.1"/>
    </source>
</evidence>
<dbReference type="InterPro" id="IPR036603">
    <property type="entry name" value="RBP11-like"/>
</dbReference>
<dbReference type="InterPro" id="IPR050518">
    <property type="entry name" value="Rpo3/RPB3_RNA_Pol_subunit"/>
</dbReference>